<dbReference type="NCBIfam" id="TIGR03804">
    <property type="entry name" value="para_beta_helix"/>
    <property type="match status" value="1"/>
</dbReference>
<dbReference type="Pfam" id="PF05048">
    <property type="entry name" value="NosD"/>
    <property type="match status" value="1"/>
</dbReference>
<comment type="caution">
    <text evidence="2">The sequence shown here is derived from an EMBL/GenBank/DDBJ whole genome shotgun (WGS) entry which is preliminary data.</text>
</comment>
<dbReference type="InterPro" id="IPR011050">
    <property type="entry name" value="Pectin_lyase_fold/virulence"/>
</dbReference>
<accession>A0ABX1D478</accession>
<dbReference type="InterPro" id="IPR012334">
    <property type="entry name" value="Pectin_lyas_fold"/>
</dbReference>
<dbReference type="RefSeq" id="WP_209310145.1">
    <property type="nucleotide sequence ID" value="NZ_JAAVJR010000967.1"/>
</dbReference>
<feature type="domain" description="Periplasmic copper-binding protein NosD beta helix" evidence="1">
    <location>
        <begin position="32"/>
        <end position="114"/>
    </location>
</feature>
<name>A0ABX1D478_9FLAO</name>
<evidence type="ECO:0000259" key="1">
    <source>
        <dbReference type="Pfam" id="PF05048"/>
    </source>
</evidence>
<feature type="non-terminal residue" evidence="2">
    <location>
        <position position="1"/>
    </location>
</feature>
<proteinExistence type="predicted"/>
<dbReference type="InterPro" id="IPR022441">
    <property type="entry name" value="Para_beta_helix_rpt-2"/>
</dbReference>
<gene>
    <name evidence="2" type="ORF">HC175_20285</name>
</gene>
<evidence type="ECO:0000313" key="2">
    <source>
        <dbReference type="EMBL" id="NJW55257.1"/>
    </source>
</evidence>
<keyword evidence="3" id="KW-1185">Reference proteome</keyword>
<evidence type="ECO:0000313" key="3">
    <source>
        <dbReference type="Proteomes" id="UP000703674"/>
    </source>
</evidence>
<dbReference type="EMBL" id="JAAVJR010000967">
    <property type="protein sequence ID" value="NJW55257.1"/>
    <property type="molecule type" value="Genomic_DNA"/>
</dbReference>
<reference evidence="2 3" key="1">
    <citation type="submission" date="2020-03" db="EMBL/GenBank/DDBJ databases">
        <title>Salinimicrobium sp. nov, isolated from SCS.</title>
        <authorList>
            <person name="Cao W.R."/>
        </authorList>
    </citation>
    <scope>NUCLEOTIDE SEQUENCE [LARGE SCALE GENOMIC DNA]</scope>
    <source>
        <strain evidence="3">J15B91</strain>
    </source>
</reference>
<dbReference type="InterPro" id="IPR007742">
    <property type="entry name" value="NosD_dom"/>
</dbReference>
<protein>
    <submittedName>
        <fullName evidence="2">Nitrous oxide reductase family maturation protein NosD</fullName>
    </submittedName>
</protein>
<dbReference type="Proteomes" id="UP000703674">
    <property type="component" value="Unassembled WGS sequence"/>
</dbReference>
<sequence length="126" mass="13723">MAANGDTIRIKAGTYKENEITIIDKSLYLIGEDYPVIDAQMKGTALTIRAEDFSVEGLKIINIGTSHTSDHAAILVSGSKNFRIERNRLENIFFGILVEKSSNGVISRNRISSKAVSQAKSGNGIH</sequence>
<dbReference type="Gene3D" id="2.160.20.10">
    <property type="entry name" value="Single-stranded right-handed beta-helix, Pectin lyase-like"/>
    <property type="match status" value="1"/>
</dbReference>
<dbReference type="SUPFAM" id="SSF51126">
    <property type="entry name" value="Pectin lyase-like"/>
    <property type="match status" value="1"/>
</dbReference>
<organism evidence="2 3">
    <name type="scientific">Salinimicrobium oceani</name>
    <dbReference type="NCBI Taxonomy" id="2722702"/>
    <lineage>
        <taxon>Bacteria</taxon>
        <taxon>Pseudomonadati</taxon>
        <taxon>Bacteroidota</taxon>
        <taxon>Flavobacteriia</taxon>
        <taxon>Flavobacteriales</taxon>
        <taxon>Flavobacteriaceae</taxon>
        <taxon>Salinimicrobium</taxon>
    </lineage>
</organism>
<feature type="non-terminal residue" evidence="2">
    <location>
        <position position="126"/>
    </location>
</feature>